<dbReference type="InterPro" id="IPR018950">
    <property type="entry name" value="DiS-bond_isomerase_DsbC/G_N"/>
</dbReference>
<feature type="domain" description="Thioredoxin" evidence="8">
    <location>
        <begin position="96"/>
        <end position="236"/>
    </location>
</feature>
<evidence type="ECO:0000256" key="6">
    <source>
        <dbReference type="ARBA" id="ARBA00023284"/>
    </source>
</evidence>
<dbReference type="OrthoDB" id="12976at2"/>
<feature type="chain" id="PRO_5044032986" description="Thiol:disulfide interchange protein" evidence="7">
    <location>
        <begin position="22"/>
        <end position="237"/>
    </location>
</feature>
<organism evidence="9 11">
    <name type="scientific">Nitrosomonas communis</name>
    <dbReference type="NCBI Taxonomy" id="44574"/>
    <lineage>
        <taxon>Bacteria</taxon>
        <taxon>Pseudomonadati</taxon>
        <taxon>Pseudomonadota</taxon>
        <taxon>Betaproteobacteria</taxon>
        <taxon>Nitrosomonadales</taxon>
        <taxon>Nitrosomonadaceae</taxon>
        <taxon>Nitrosomonas</taxon>
    </lineage>
</organism>
<dbReference type="CDD" id="cd03020">
    <property type="entry name" value="DsbA_DsbC_DsbG"/>
    <property type="match status" value="1"/>
</dbReference>
<accession>A0A0F7KIB6</accession>
<dbReference type="Proteomes" id="UP000034156">
    <property type="component" value="Chromosome"/>
</dbReference>
<dbReference type="SUPFAM" id="SSF52833">
    <property type="entry name" value="Thioredoxin-like"/>
    <property type="match status" value="1"/>
</dbReference>
<evidence type="ECO:0000256" key="3">
    <source>
        <dbReference type="ARBA" id="ARBA00022729"/>
    </source>
</evidence>
<dbReference type="EMBL" id="CP011451">
    <property type="protein sequence ID" value="AKH39241.1"/>
    <property type="molecule type" value="Genomic_DNA"/>
</dbReference>
<evidence type="ECO:0000256" key="7">
    <source>
        <dbReference type="RuleBase" id="RU364038"/>
    </source>
</evidence>
<comment type="subcellular location">
    <subcellularLocation>
        <location evidence="1 7">Periplasm</location>
    </subcellularLocation>
</comment>
<dbReference type="RefSeq" id="WP_046851261.1">
    <property type="nucleotide sequence ID" value="NZ_CBDIPD010000070.1"/>
</dbReference>
<comment type="similarity">
    <text evidence="2 7">Belongs to the thioredoxin family. DsbC subfamily.</text>
</comment>
<dbReference type="InterPro" id="IPR033954">
    <property type="entry name" value="DiS-bond_Isoase_DsbC/G"/>
</dbReference>
<evidence type="ECO:0000313" key="11">
    <source>
        <dbReference type="Proteomes" id="UP000034156"/>
    </source>
</evidence>
<dbReference type="InterPro" id="IPR013766">
    <property type="entry name" value="Thioredoxin_domain"/>
</dbReference>
<dbReference type="PATRIC" id="fig|44574.3.peg.4273"/>
<gene>
    <name evidence="9" type="ORF">AAW31_17760</name>
    <name evidence="10" type="ORF">BCL69_102545</name>
</gene>
<reference evidence="9 11" key="2">
    <citation type="journal article" date="2016" name="Genome Announc.">
        <title>Genome Sequence of Nitrosomonas communis Strain Nm2, a Mesophilic Ammonia-Oxidizing Bacterium Isolated from Mediterranean Soil.</title>
        <authorList>
            <person name="Kozlowski J.A."/>
            <person name="Kits K.D."/>
            <person name="Stein L.Y."/>
        </authorList>
    </citation>
    <scope>NUCLEOTIDE SEQUENCE [LARGE SCALE GENOMIC DNA]</scope>
    <source>
        <strain evidence="9 11">Nm2</strain>
    </source>
</reference>
<reference evidence="11" key="1">
    <citation type="submission" date="2015-05" db="EMBL/GenBank/DDBJ databases">
        <title>Draft genome of Nitrosomonas communis strain Nm2.</title>
        <authorList>
            <person name="Kozlowski J.A."/>
            <person name="Kits K.D."/>
            <person name="Stein L.Y."/>
        </authorList>
    </citation>
    <scope>NUCLEOTIDE SEQUENCE [LARGE SCALE GENOMIC DNA]</scope>
    <source>
        <strain evidence="11">Nm2</strain>
    </source>
</reference>
<proteinExistence type="inferred from homology"/>
<dbReference type="EMBL" id="VNHT01000025">
    <property type="protein sequence ID" value="TYP87387.1"/>
    <property type="molecule type" value="Genomic_DNA"/>
</dbReference>
<dbReference type="AlphaFoldDB" id="A0A0F7KIB6"/>
<dbReference type="InterPro" id="IPR051470">
    <property type="entry name" value="Thiol:disulfide_interchange"/>
</dbReference>
<dbReference type="PANTHER" id="PTHR35272">
    <property type="entry name" value="THIOL:DISULFIDE INTERCHANGE PROTEIN DSBC-RELATED"/>
    <property type="match status" value="1"/>
</dbReference>
<dbReference type="Pfam" id="PF13098">
    <property type="entry name" value="Thioredoxin_2"/>
    <property type="match status" value="1"/>
</dbReference>
<dbReference type="Gene3D" id="3.10.450.70">
    <property type="entry name" value="Disulphide bond isomerase, DsbC/G, N-terminal"/>
    <property type="match status" value="1"/>
</dbReference>
<dbReference type="InterPro" id="IPR009094">
    <property type="entry name" value="DiS-bond_isomerase_DsbC/G_N_sf"/>
</dbReference>
<dbReference type="Pfam" id="PF10411">
    <property type="entry name" value="DsbC_N"/>
    <property type="match status" value="1"/>
</dbReference>
<keyword evidence="11" id="KW-1185">Reference proteome</keyword>
<feature type="signal peptide" evidence="7">
    <location>
        <begin position="1"/>
        <end position="21"/>
    </location>
</feature>
<comment type="function">
    <text evidence="7">Required for disulfide bond formation in some periplasmic proteins. Acts by transferring its disulfide bond to other proteins and is reduced in the process.</text>
</comment>
<evidence type="ECO:0000256" key="2">
    <source>
        <dbReference type="ARBA" id="ARBA00009813"/>
    </source>
</evidence>
<keyword evidence="6 7" id="KW-0676">Redox-active center</keyword>
<evidence type="ECO:0000313" key="10">
    <source>
        <dbReference type="EMBL" id="TYP87387.1"/>
    </source>
</evidence>
<protein>
    <recommendedName>
        <fullName evidence="7">Thiol:disulfide interchange protein</fullName>
    </recommendedName>
</protein>
<dbReference type="Gene3D" id="3.40.30.10">
    <property type="entry name" value="Glutaredoxin"/>
    <property type="match status" value="1"/>
</dbReference>
<reference evidence="10 12" key="3">
    <citation type="submission" date="2019-07" db="EMBL/GenBank/DDBJ databases">
        <title>Active sludge and wastewater microbial communities from Klosterneuburg, Austria.</title>
        <authorList>
            <person name="Wagner M."/>
        </authorList>
    </citation>
    <scope>NUCLEOTIDE SEQUENCE [LARGE SCALE GENOMIC DNA]</scope>
    <source>
        <strain evidence="10 12">Nm2</strain>
    </source>
</reference>
<keyword evidence="5" id="KW-1015">Disulfide bond</keyword>
<keyword evidence="3 7" id="KW-0732">Signal</keyword>
<name>A0A0F7KIB6_9PROT</name>
<dbReference type="GO" id="GO:0042597">
    <property type="term" value="C:periplasmic space"/>
    <property type="evidence" value="ECO:0007669"/>
    <property type="project" value="UniProtKB-SubCell"/>
</dbReference>
<evidence type="ECO:0000259" key="8">
    <source>
        <dbReference type="PROSITE" id="PS51352"/>
    </source>
</evidence>
<evidence type="ECO:0000256" key="1">
    <source>
        <dbReference type="ARBA" id="ARBA00004418"/>
    </source>
</evidence>
<evidence type="ECO:0000313" key="9">
    <source>
        <dbReference type="EMBL" id="AKH39241.1"/>
    </source>
</evidence>
<dbReference type="PANTHER" id="PTHR35272:SF3">
    <property type="entry name" value="THIOL:DISULFIDE INTERCHANGE PROTEIN DSBC"/>
    <property type="match status" value="1"/>
</dbReference>
<dbReference type="Proteomes" id="UP000324176">
    <property type="component" value="Unassembled WGS sequence"/>
</dbReference>
<evidence type="ECO:0000256" key="4">
    <source>
        <dbReference type="ARBA" id="ARBA00022764"/>
    </source>
</evidence>
<evidence type="ECO:0000313" key="12">
    <source>
        <dbReference type="Proteomes" id="UP000324176"/>
    </source>
</evidence>
<keyword evidence="4 7" id="KW-0574">Periplasm</keyword>
<dbReference type="InterPro" id="IPR036249">
    <property type="entry name" value="Thioredoxin-like_sf"/>
</dbReference>
<sequence>MRLHHFCMFLLLSFIFNYAFADEAQLKKMLQTHFPGSEIESVRKTPYMGLYEVVVGGEILYTDEKAAYFFVGHIVDTKTRVSLTSERMQELRDARRIALDTLPLDLAIKAVKGNGKRTLIVYSDPHCPYCKKLEAELAKVNDATIYTLLYPILKNSMQTATAIWCSADRLKAWDDFMLQGIAPTGKDCETPLNTLLQSGQKNKVNGTPTLIFADGSVVSGMIPAEEIERRLDDAGKK</sequence>
<dbReference type="SUPFAM" id="SSF54423">
    <property type="entry name" value="DsbC/DsbG N-terminal domain-like"/>
    <property type="match status" value="1"/>
</dbReference>
<evidence type="ECO:0000256" key="5">
    <source>
        <dbReference type="ARBA" id="ARBA00023157"/>
    </source>
</evidence>
<dbReference type="KEGG" id="nco:AAW31_17760"/>
<dbReference type="InterPro" id="IPR012336">
    <property type="entry name" value="Thioredoxin-like_fold"/>
</dbReference>
<dbReference type="PROSITE" id="PS51352">
    <property type="entry name" value="THIOREDOXIN_2"/>
    <property type="match status" value="1"/>
</dbReference>